<evidence type="ECO:0000313" key="4">
    <source>
        <dbReference type="Proteomes" id="UP000008866"/>
    </source>
</evidence>
<gene>
    <name evidence="3" type="ORF">ARB_04102</name>
</gene>
<dbReference type="GeneID" id="9522309"/>
<dbReference type="Proteomes" id="UP000008866">
    <property type="component" value="Unassembled WGS sequence"/>
</dbReference>
<evidence type="ECO:0000259" key="2">
    <source>
        <dbReference type="Pfam" id="PF25794"/>
    </source>
</evidence>
<reference evidence="4" key="1">
    <citation type="journal article" date="2011" name="Genome Biol.">
        <title>Comparative and functional genomics provide insights into the pathogenicity of dermatophytic fungi.</title>
        <authorList>
            <person name="Burmester A."/>
            <person name="Shelest E."/>
            <person name="Gloeckner G."/>
            <person name="Heddergott C."/>
            <person name="Schindler S."/>
            <person name="Staib P."/>
            <person name="Heidel A."/>
            <person name="Felder M."/>
            <person name="Petzold A."/>
            <person name="Szafranski K."/>
            <person name="Feuermann M."/>
            <person name="Pedruzzi I."/>
            <person name="Priebe S."/>
            <person name="Groth M."/>
            <person name="Winkler R."/>
            <person name="Li W."/>
            <person name="Kniemeyer O."/>
            <person name="Schroeckh V."/>
            <person name="Hertweck C."/>
            <person name="Hube B."/>
            <person name="White T.C."/>
            <person name="Platzer M."/>
            <person name="Guthke R."/>
            <person name="Heitman J."/>
            <person name="Woestemeyer J."/>
            <person name="Zipfel P.F."/>
            <person name="Monod M."/>
            <person name="Brakhage A.A."/>
        </authorList>
    </citation>
    <scope>NUCLEOTIDE SEQUENCE [LARGE SCALE GENOMIC DNA]</scope>
    <source>
        <strain evidence="4">ATCC MYA-4681 / CBS 112371</strain>
    </source>
</reference>
<dbReference type="NCBIfam" id="NF047352">
    <property type="entry name" value="P_loop_sacsin"/>
    <property type="match status" value="1"/>
</dbReference>
<sequence>MANNIDFTSLKARAIGSGLDEEAVTVNTRALIDKVLARYSGEWTVLRELIQNASDASATRVVIKFETTPSMTVPAPTTTDDSSLIKHVISHHTIKRLTLRNNGTPFSANDWARLKRIAEGNPDETKIGAFGVGFYSVFSDCEEPFVSSGREAIAFYWKENALFTRRLKLDERDSSPDTVFVLDYRNTTSPIPGLMPLCQFLASSLTFVGLEAIELWLDGWNLLKLSKKLAPGVPVMIPRDISTKTQDGIMRVADITREVAQLNATCMKAVGWKSPTNSSRYEGNRVHDTTASLRSFFSRLTGSSTTDDKYSKSEKSGRNGTEENLLAYNNSSVFLQITTGHIKTSVSQSFSHELERATKKPPPKTTRLAILTTSYTASPISASPDTQDIFSSVTPSRSGRIYIGFPTHQTTGLNAHVSAPSLIPTVERESIDLNARWVRTWNLELLRVVGIVCRIAWSAEMSSLKDQLLFRLKKSGRSYLQKEDISAVLPETIHISNQFVFRESTPTSQVRQVVEDSFWTCSQNAYLEILSTRGILPSHQVRTAPKDLSFMDGIPVLPEQLVSEARGFVGRLIEFGLITEVTITDIKTELENKALTSPQLHEFLSWIIQKSKHGEINNATVKSLLAVAVANNEEGDRGSALLVLRDISCFANLTRISPELPLPPFVLPPKFSKPLPAPGLLSIGWQELQVDTWVQWLVHNSSNRNLLPAEHDITRSRDFAIRVLPVVSKQWDSIPASSKKEIVDSLRQHTVIPTKTGMSKPQEAYFPSVRIFDDLPVVTGLNGVKEKFLGDLGVRKTVDISIIFERLLNNSKDRTDTGAVSQAKWSHVELIKYLASVRQDIPPEDITKLRKAKICSAETKGDGKPSEERYQVSQLFEPNAAFRDLGFPLLYWPGKYLPSSAEGKFLASLGLKSIPTAAEMIKLMAYAAASNDLRLLDKAMGYFITNHVSNNYANFDYSQSMTPFLPVEGGGLSNPSNCFTAEGAALFGFDILRRDLHPHALKFGVSHHPSINECITILIKKRPESKSQARALFKYMASRVAEISPPSAARIGQAPIIPIDRKPLTEKSTATMQYVAPRNCYLGDSDEYGDIFDFVDFGTEANIFLLACGSKRQPTHSELASILVKEPTRISSKLQSSEKYLKLLRGIAENMPTIRKDKALFAEMKRAPFLFASKEIPRSSDTKKSLLDTGESSDDEEEEQAIKEWHLTSAADAVIVDDYSSFSLFKEKLLAAPQEELLEDMYSTLGSSNLSSLIDETAQCGQLSSDQRSAWKLQRLIYERSRLFLHDLPSNTIRRDTRWLEKNLSVQTVRSIKLRRSLRGWGMSHVEDRSAVMTHKLSSVVLSIAEGKLDLYQISQALVSIILSRPKLHSTLTLEMLLKTDLLELRARGYNVERILRQKAAEARIAEQQRQSQLEKEMQQAREMQEMEKKRTEELQESQRLAVQQQHEAAMPGIFPDSPTNSLTRHSSPPPISRPNENQPPGGLLSDLTKRFGLPFDFPQNNLKKHLSDRLTTREEEKKDSLQTITTSPGALQSQLQSAINASQPFTSNELRSQGQQKEIEEKKTYCDERPAQDLKFFCLLGGIKIFIGKEPRDPEAFIRANHSNVELFSKILTDCAKIFGLRLETLSIFYDTSGKTIAFNSGGSLFCNFAYFERLHLEKVVRDERREGLVYWFVILCHELAHNLVSDHGAEHGFYTKILTDRYQPRLWTILPSWDKQKVLRNYAVGFS</sequence>
<feature type="compositionally biased region" description="Basic and acidic residues" evidence="1">
    <location>
        <begin position="1411"/>
        <end position="1434"/>
    </location>
</feature>
<accession>D4AIK7</accession>
<dbReference type="InterPro" id="IPR036890">
    <property type="entry name" value="HATPase_C_sf"/>
</dbReference>
<dbReference type="InterPro" id="IPR058210">
    <property type="entry name" value="SACS/Nov_dom"/>
</dbReference>
<dbReference type="HOGENOM" id="CLU_001744_1_0_1"/>
<dbReference type="RefSeq" id="XP_003017225.1">
    <property type="nucleotide sequence ID" value="XM_003017179.1"/>
</dbReference>
<dbReference type="SUPFAM" id="SSF55874">
    <property type="entry name" value="ATPase domain of HSP90 chaperone/DNA topoisomerase II/histidine kinase"/>
    <property type="match status" value="1"/>
</dbReference>
<evidence type="ECO:0000313" key="3">
    <source>
        <dbReference type="EMBL" id="EFE36580.1"/>
    </source>
</evidence>
<protein>
    <recommendedName>
        <fullName evidence="2">Sacsin/Nov domain-containing protein</fullName>
    </recommendedName>
</protein>
<dbReference type="eggNOG" id="ENOG502QPMA">
    <property type="taxonomic scope" value="Eukaryota"/>
</dbReference>
<dbReference type="InterPro" id="IPR022155">
    <property type="entry name" value="DUF3684"/>
</dbReference>
<dbReference type="EMBL" id="ABSU01000001">
    <property type="protein sequence ID" value="EFE36580.1"/>
    <property type="molecule type" value="Genomic_DNA"/>
</dbReference>
<feature type="region of interest" description="Disordered" evidence="1">
    <location>
        <begin position="1411"/>
        <end position="1502"/>
    </location>
</feature>
<feature type="compositionally biased region" description="Basic and acidic residues" evidence="1">
    <location>
        <begin position="306"/>
        <end position="321"/>
    </location>
</feature>
<feature type="compositionally biased region" description="Polar residues" evidence="1">
    <location>
        <begin position="1438"/>
        <end position="1447"/>
    </location>
</feature>
<feature type="domain" description="Sacsin/Nov" evidence="2">
    <location>
        <begin position="31"/>
        <end position="153"/>
    </location>
</feature>
<dbReference type="Pfam" id="PF25794">
    <property type="entry name" value="SACS"/>
    <property type="match status" value="1"/>
</dbReference>
<keyword evidence="4" id="KW-1185">Reference proteome</keyword>
<dbReference type="KEGG" id="abe:ARB_04102"/>
<proteinExistence type="predicted"/>
<dbReference type="PANTHER" id="PTHR47839">
    <property type="entry name" value="DOMAIN PROTEIN, PUTATIVE (AFU_ORTHOLOGUE AFUA_6G04830)-RELATED"/>
    <property type="match status" value="1"/>
</dbReference>
<dbReference type="Gene3D" id="3.30.565.10">
    <property type="entry name" value="Histidine kinase-like ATPase, C-terminal domain"/>
    <property type="match status" value="1"/>
</dbReference>
<dbReference type="PANTHER" id="PTHR47839:SF1">
    <property type="entry name" value="DOMAIN PROTEIN, PUTATIVE (AFU_ORTHOLOGUE AFUA_6G04830)-RELATED"/>
    <property type="match status" value="1"/>
</dbReference>
<dbReference type="Pfam" id="PF12449">
    <property type="entry name" value="DUF3684"/>
    <property type="match status" value="1"/>
</dbReference>
<name>D4AIK7_ARTBC</name>
<dbReference type="OMA" id="VYWWVIL"/>
<feature type="compositionally biased region" description="Polar residues" evidence="1">
    <location>
        <begin position="1458"/>
        <end position="1467"/>
    </location>
</feature>
<evidence type="ECO:0000256" key="1">
    <source>
        <dbReference type="SAM" id="MobiDB-lite"/>
    </source>
</evidence>
<comment type="caution">
    <text evidence="3">The sequence shown here is derived from an EMBL/GenBank/DDBJ whole genome shotgun (WGS) entry which is preliminary data.</text>
</comment>
<feature type="region of interest" description="Disordered" evidence="1">
    <location>
        <begin position="302"/>
        <end position="323"/>
    </location>
</feature>
<organism evidence="3 4">
    <name type="scientific">Arthroderma benhamiae (strain ATCC MYA-4681 / CBS 112371)</name>
    <name type="common">Trichophyton mentagrophytes</name>
    <dbReference type="NCBI Taxonomy" id="663331"/>
    <lineage>
        <taxon>Eukaryota</taxon>
        <taxon>Fungi</taxon>
        <taxon>Dikarya</taxon>
        <taxon>Ascomycota</taxon>
        <taxon>Pezizomycotina</taxon>
        <taxon>Eurotiomycetes</taxon>
        <taxon>Eurotiomycetidae</taxon>
        <taxon>Onygenales</taxon>
        <taxon>Arthrodermataceae</taxon>
        <taxon>Trichophyton</taxon>
    </lineage>
</organism>